<reference evidence="1 3" key="2">
    <citation type="journal article" date="2014" name="BMC Genomics">
        <title>An improved genome release (version Mt4.0) for the model legume Medicago truncatula.</title>
        <authorList>
            <person name="Tang H."/>
            <person name="Krishnakumar V."/>
            <person name="Bidwell S."/>
            <person name="Rosen B."/>
            <person name="Chan A."/>
            <person name="Zhou S."/>
            <person name="Gentzbittel L."/>
            <person name="Childs K.L."/>
            <person name="Yandell M."/>
            <person name="Gundlach H."/>
            <person name="Mayer K.F."/>
            <person name="Schwartz D.C."/>
            <person name="Town C.D."/>
        </authorList>
    </citation>
    <scope>GENOME REANNOTATION</scope>
    <source>
        <strain evidence="1">A17</strain>
        <strain evidence="2 3">cv. Jemalong A17</strain>
    </source>
</reference>
<dbReference type="HOGENOM" id="CLU_1296065_0_0_1"/>
<dbReference type="PANTHER" id="PTHR33116:SF78">
    <property type="entry name" value="OS12G0587133 PROTEIN"/>
    <property type="match status" value="1"/>
</dbReference>
<name>A0A072V7L6_MEDTR</name>
<gene>
    <name evidence="1" type="ordered locus">MTR_3g462650</name>
</gene>
<proteinExistence type="predicted"/>
<dbReference type="Proteomes" id="UP000002051">
    <property type="component" value="Chromosome 3"/>
</dbReference>
<evidence type="ECO:0000313" key="1">
    <source>
        <dbReference type="EMBL" id="KEH34175.1"/>
    </source>
</evidence>
<dbReference type="EnsemblPlants" id="KEH34175">
    <property type="protein sequence ID" value="KEH34175"/>
    <property type="gene ID" value="MTR_3g462650"/>
</dbReference>
<sequence>MGCETNSRSLHCEDMDMNGKIVETNAKMNIYELYKKVQRSTSPVHISHLQFTNDALIIENKSWANVRSIHAMLLLFKEISGLEVNFQKSMLTGVNVSDSWLKEASQVLNCKIGCIPFVYLGFLIRGDSCQSSLRFLDPLLERINLMLSCRKSKLVRVLESSLLGQNELRFSRLHVLAKNSLCTVAKMQHLGWDEGEAWKWIRWLNISKDFTTK</sequence>
<evidence type="ECO:0000313" key="3">
    <source>
        <dbReference type="Proteomes" id="UP000002051"/>
    </source>
</evidence>
<accession>A0A072V7L6</accession>
<dbReference type="PANTHER" id="PTHR33116">
    <property type="entry name" value="REVERSE TRANSCRIPTASE ZINC-BINDING DOMAIN-CONTAINING PROTEIN-RELATED-RELATED"/>
    <property type="match status" value="1"/>
</dbReference>
<dbReference type="AlphaFoldDB" id="A0A072V7L6"/>
<evidence type="ECO:0000313" key="2">
    <source>
        <dbReference type="EnsemblPlants" id="KEH34175"/>
    </source>
</evidence>
<keyword evidence="3" id="KW-1185">Reference proteome</keyword>
<organism evidence="1 3">
    <name type="scientific">Medicago truncatula</name>
    <name type="common">Barrel medic</name>
    <name type="synonym">Medicago tribuloides</name>
    <dbReference type="NCBI Taxonomy" id="3880"/>
    <lineage>
        <taxon>Eukaryota</taxon>
        <taxon>Viridiplantae</taxon>
        <taxon>Streptophyta</taxon>
        <taxon>Embryophyta</taxon>
        <taxon>Tracheophyta</taxon>
        <taxon>Spermatophyta</taxon>
        <taxon>Magnoliopsida</taxon>
        <taxon>eudicotyledons</taxon>
        <taxon>Gunneridae</taxon>
        <taxon>Pentapetalae</taxon>
        <taxon>rosids</taxon>
        <taxon>fabids</taxon>
        <taxon>Fabales</taxon>
        <taxon>Fabaceae</taxon>
        <taxon>Papilionoideae</taxon>
        <taxon>50 kb inversion clade</taxon>
        <taxon>NPAAA clade</taxon>
        <taxon>Hologalegina</taxon>
        <taxon>IRL clade</taxon>
        <taxon>Trifolieae</taxon>
        <taxon>Medicago</taxon>
    </lineage>
</organism>
<protein>
    <recommendedName>
        <fullName evidence="4">RNA-directed DNA polymerase</fullName>
    </recommendedName>
</protein>
<evidence type="ECO:0008006" key="4">
    <source>
        <dbReference type="Google" id="ProtNLM"/>
    </source>
</evidence>
<dbReference type="STRING" id="3880.A0A072V7L6"/>
<reference evidence="2" key="3">
    <citation type="submission" date="2015-04" db="UniProtKB">
        <authorList>
            <consortium name="EnsemblPlants"/>
        </authorList>
    </citation>
    <scope>IDENTIFICATION</scope>
    <source>
        <strain evidence="2">cv. Jemalong A17</strain>
    </source>
</reference>
<dbReference type="EMBL" id="CM001219">
    <property type="protein sequence ID" value="KEH34175.1"/>
    <property type="molecule type" value="Genomic_DNA"/>
</dbReference>
<reference evidence="1 3" key="1">
    <citation type="journal article" date="2011" name="Nature">
        <title>The Medicago genome provides insight into the evolution of rhizobial symbioses.</title>
        <authorList>
            <person name="Young N.D."/>
            <person name="Debelle F."/>
            <person name="Oldroyd G.E."/>
            <person name="Geurts R."/>
            <person name="Cannon S.B."/>
            <person name="Udvardi M.K."/>
            <person name="Benedito V.A."/>
            <person name="Mayer K.F."/>
            <person name="Gouzy J."/>
            <person name="Schoof H."/>
            <person name="Van de Peer Y."/>
            <person name="Proost S."/>
            <person name="Cook D.R."/>
            <person name="Meyers B.C."/>
            <person name="Spannagl M."/>
            <person name="Cheung F."/>
            <person name="De Mita S."/>
            <person name="Krishnakumar V."/>
            <person name="Gundlach H."/>
            <person name="Zhou S."/>
            <person name="Mudge J."/>
            <person name="Bharti A.K."/>
            <person name="Murray J.D."/>
            <person name="Naoumkina M.A."/>
            <person name="Rosen B."/>
            <person name="Silverstein K.A."/>
            <person name="Tang H."/>
            <person name="Rombauts S."/>
            <person name="Zhao P.X."/>
            <person name="Zhou P."/>
            <person name="Barbe V."/>
            <person name="Bardou P."/>
            <person name="Bechner M."/>
            <person name="Bellec A."/>
            <person name="Berger A."/>
            <person name="Berges H."/>
            <person name="Bidwell S."/>
            <person name="Bisseling T."/>
            <person name="Choisne N."/>
            <person name="Couloux A."/>
            <person name="Denny R."/>
            <person name="Deshpande S."/>
            <person name="Dai X."/>
            <person name="Doyle J.J."/>
            <person name="Dudez A.M."/>
            <person name="Farmer A.D."/>
            <person name="Fouteau S."/>
            <person name="Franken C."/>
            <person name="Gibelin C."/>
            <person name="Gish J."/>
            <person name="Goldstein S."/>
            <person name="Gonzalez A.J."/>
            <person name="Green P.J."/>
            <person name="Hallab A."/>
            <person name="Hartog M."/>
            <person name="Hua A."/>
            <person name="Humphray S.J."/>
            <person name="Jeong D.H."/>
            <person name="Jing Y."/>
            <person name="Jocker A."/>
            <person name="Kenton S.M."/>
            <person name="Kim D.J."/>
            <person name="Klee K."/>
            <person name="Lai H."/>
            <person name="Lang C."/>
            <person name="Lin S."/>
            <person name="Macmil S.L."/>
            <person name="Magdelenat G."/>
            <person name="Matthews L."/>
            <person name="McCorrison J."/>
            <person name="Monaghan E.L."/>
            <person name="Mun J.H."/>
            <person name="Najar F.Z."/>
            <person name="Nicholson C."/>
            <person name="Noirot C."/>
            <person name="O'Bleness M."/>
            <person name="Paule C.R."/>
            <person name="Poulain J."/>
            <person name="Prion F."/>
            <person name="Qin B."/>
            <person name="Qu C."/>
            <person name="Retzel E.F."/>
            <person name="Riddle C."/>
            <person name="Sallet E."/>
            <person name="Samain S."/>
            <person name="Samson N."/>
            <person name="Sanders I."/>
            <person name="Saurat O."/>
            <person name="Scarpelli C."/>
            <person name="Schiex T."/>
            <person name="Segurens B."/>
            <person name="Severin A.J."/>
            <person name="Sherrier D.J."/>
            <person name="Shi R."/>
            <person name="Sims S."/>
            <person name="Singer S.R."/>
            <person name="Sinharoy S."/>
            <person name="Sterck L."/>
            <person name="Viollet A."/>
            <person name="Wang B.B."/>
            <person name="Wang K."/>
            <person name="Wang M."/>
            <person name="Wang X."/>
            <person name="Warfsmann J."/>
            <person name="Weissenbach J."/>
            <person name="White D.D."/>
            <person name="White J.D."/>
            <person name="Wiley G.B."/>
            <person name="Wincker P."/>
            <person name="Xing Y."/>
            <person name="Yang L."/>
            <person name="Yao Z."/>
            <person name="Ying F."/>
            <person name="Zhai J."/>
            <person name="Zhou L."/>
            <person name="Zuber A."/>
            <person name="Denarie J."/>
            <person name="Dixon R.A."/>
            <person name="May G.D."/>
            <person name="Schwartz D.C."/>
            <person name="Rogers J."/>
            <person name="Quetier F."/>
            <person name="Town C.D."/>
            <person name="Roe B.A."/>
        </authorList>
    </citation>
    <scope>NUCLEOTIDE SEQUENCE [LARGE SCALE GENOMIC DNA]</scope>
    <source>
        <strain evidence="1">A17</strain>
        <strain evidence="2 3">cv. Jemalong A17</strain>
    </source>
</reference>